<evidence type="ECO:0000313" key="2">
    <source>
        <dbReference type="Proteomes" id="UP001154420"/>
    </source>
</evidence>
<name>A0A9X5BEB1_9FIRM</name>
<evidence type="ECO:0000313" key="1">
    <source>
        <dbReference type="EMBL" id="NBJ92223.1"/>
    </source>
</evidence>
<protein>
    <submittedName>
        <fullName evidence="1">Uncharacterized protein</fullName>
    </submittedName>
</protein>
<proteinExistence type="predicted"/>
<keyword evidence="2" id="KW-1185">Reference proteome</keyword>
<dbReference type="OrthoDB" id="2036859at2"/>
<dbReference type="EMBL" id="QZDT01000006">
    <property type="protein sequence ID" value="NBJ92223.1"/>
    <property type="molecule type" value="Genomic_DNA"/>
</dbReference>
<dbReference type="Proteomes" id="UP001154420">
    <property type="component" value="Unassembled WGS sequence"/>
</dbReference>
<sequence>MERKEYKEMDVHNFQLSSVFQQNAKEYVTRPVKAMKYQPGLENSWMVYFEGNPSNKGKSSHFGVKFFPTKDNAQSFIDADEKQYAIVNGVRVEMKVKCDEPLPVLYREEMDIEKNEGVLFQFGDKAFISDESEKYEFYILDSNWCDCDTWIIQDMDGNIRVWDRTMMDELFFFGREAECVYEKTDKGEYLQVAV</sequence>
<dbReference type="RefSeq" id="WP_160559313.1">
    <property type="nucleotide sequence ID" value="NZ_QZDT01000006.1"/>
</dbReference>
<dbReference type="AlphaFoldDB" id="A0A9X5BEB1"/>
<organism evidence="1 2">
    <name type="scientific">Parablautia muri</name>
    <dbReference type="NCBI Taxonomy" id="2320879"/>
    <lineage>
        <taxon>Bacteria</taxon>
        <taxon>Bacillati</taxon>
        <taxon>Bacillota</taxon>
        <taxon>Clostridia</taxon>
        <taxon>Lachnospirales</taxon>
        <taxon>Lachnospiraceae</taxon>
        <taxon>Parablautia</taxon>
    </lineage>
</organism>
<comment type="caution">
    <text evidence="1">The sequence shown here is derived from an EMBL/GenBank/DDBJ whole genome shotgun (WGS) entry which is preliminary data.</text>
</comment>
<accession>A0A9X5BEB1</accession>
<gene>
    <name evidence="1" type="ORF">D5281_06350</name>
</gene>
<reference evidence="1" key="1">
    <citation type="submission" date="2018-09" db="EMBL/GenBank/DDBJ databases">
        <title>Murine metabolic-syndrome-specific gut microbial biobank.</title>
        <authorList>
            <person name="Liu C."/>
        </authorList>
    </citation>
    <scope>NUCLEOTIDE SEQUENCE</scope>
    <source>
        <strain evidence="1">D42-62</strain>
    </source>
</reference>